<dbReference type="GO" id="GO:0005975">
    <property type="term" value="P:carbohydrate metabolic process"/>
    <property type="evidence" value="ECO:0007669"/>
    <property type="project" value="InterPro"/>
</dbReference>
<evidence type="ECO:0000256" key="10">
    <source>
        <dbReference type="ARBA" id="ARBA00023277"/>
    </source>
</evidence>
<organism evidence="15">
    <name type="scientific">Kwoniella dejecticola CBS 10117</name>
    <dbReference type="NCBI Taxonomy" id="1296121"/>
    <lineage>
        <taxon>Eukaryota</taxon>
        <taxon>Fungi</taxon>
        <taxon>Dikarya</taxon>
        <taxon>Basidiomycota</taxon>
        <taxon>Agaricomycotina</taxon>
        <taxon>Tremellomycetes</taxon>
        <taxon>Tremellales</taxon>
        <taxon>Cryptococcaceae</taxon>
        <taxon>Kwoniella</taxon>
    </lineage>
</organism>
<comment type="subcellular location">
    <subcellularLocation>
        <location evidence="2">Cell membrane</location>
        <topology evidence="2">Lipid-anchor</topology>
        <topology evidence="2">GPI-anchor</topology>
    </subcellularLocation>
</comment>
<dbReference type="AlphaFoldDB" id="A0A1A6A233"/>
<keyword evidence="3" id="KW-1003">Cell membrane</keyword>
<dbReference type="PROSITE" id="PS51677">
    <property type="entry name" value="NODB"/>
    <property type="match status" value="1"/>
</dbReference>
<evidence type="ECO:0000259" key="14">
    <source>
        <dbReference type="PROSITE" id="PS51677"/>
    </source>
</evidence>
<evidence type="ECO:0000313" key="17">
    <source>
        <dbReference type="Proteomes" id="UP000078595"/>
    </source>
</evidence>
<gene>
    <name evidence="15" type="ORF">I303_04979</name>
    <name evidence="16" type="ORF">I303_105578</name>
</gene>
<feature type="signal peptide" evidence="13">
    <location>
        <begin position="1"/>
        <end position="19"/>
    </location>
</feature>
<keyword evidence="9" id="KW-0325">Glycoprotein</keyword>
<evidence type="ECO:0000256" key="12">
    <source>
        <dbReference type="ARBA" id="ARBA00023316"/>
    </source>
</evidence>
<dbReference type="GeneID" id="28968678"/>
<evidence type="ECO:0000256" key="8">
    <source>
        <dbReference type="ARBA" id="ARBA00023136"/>
    </source>
</evidence>
<dbReference type="InterPro" id="IPR002509">
    <property type="entry name" value="NODB_dom"/>
</dbReference>
<feature type="domain" description="NodB homology" evidence="14">
    <location>
        <begin position="39"/>
        <end position="221"/>
    </location>
</feature>
<dbReference type="CDD" id="cd10951">
    <property type="entry name" value="CE4_ClCDA_like"/>
    <property type="match status" value="1"/>
</dbReference>
<evidence type="ECO:0000256" key="5">
    <source>
        <dbReference type="ARBA" id="ARBA00022723"/>
    </source>
</evidence>
<keyword evidence="11" id="KW-0449">Lipoprotein</keyword>
<dbReference type="OrthoDB" id="2125469at2759"/>
<evidence type="ECO:0000256" key="7">
    <source>
        <dbReference type="ARBA" id="ARBA00022801"/>
    </source>
</evidence>
<keyword evidence="5" id="KW-0479">Metal-binding</keyword>
<dbReference type="GO" id="GO:0098552">
    <property type="term" value="C:side of membrane"/>
    <property type="evidence" value="ECO:0007669"/>
    <property type="project" value="UniProtKB-KW"/>
</dbReference>
<dbReference type="STRING" id="1296121.A0A1A6A233"/>
<evidence type="ECO:0000313" key="16">
    <source>
        <dbReference type="EMBL" id="WWC62980.1"/>
    </source>
</evidence>
<dbReference type="GO" id="GO:0071555">
    <property type="term" value="P:cell wall organization"/>
    <property type="evidence" value="ECO:0007669"/>
    <property type="project" value="UniProtKB-KW"/>
</dbReference>
<evidence type="ECO:0000256" key="3">
    <source>
        <dbReference type="ARBA" id="ARBA00022475"/>
    </source>
</evidence>
<dbReference type="GO" id="GO:0005886">
    <property type="term" value="C:plasma membrane"/>
    <property type="evidence" value="ECO:0007669"/>
    <property type="project" value="UniProtKB-SubCell"/>
</dbReference>
<evidence type="ECO:0000256" key="2">
    <source>
        <dbReference type="ARBA" id="ARBA00004609"/>
    </source>
</evidence>
<evidence type="ECO:0000256" key="1">
    <source>
        <dbReference type="ARBA" id="ARBA00001941"/>
    </source>
</evidence>
<comment type="cofactor">
    <cofactor evidence="1">
        <name>Co(2+)</name>
        <dbReference type="ChEBI" id="CHEBI:48828"/>
    </cofactor>
</comment>
<dbReference type="KEGG" id="kdj:28968678"/>
<proteinExistence type="predicted"/>
<dbReference type="SUPFAM" id="SSF88713">
    <property type="entry name" value="Glycoside hydrolase/deacetylase"/>
    <property type="match status" value="1"/>
</dbReference>
<accession>A0A1A6A233</accession>
<reference evidence="15" key="1">
    <citation type="submission" date="2013-07" db="EMBL/GenBank/DDBJ databases">
        <title>The Genome Sequence of Cryptococcus dejecticola CBS10117.</title>
        <authorList>
            <consortium name="The Broad Institute Genome Sequencing Platform"/>
            <person name="Cuomo C."/>
            <person name="Litvintseva A."/>
            <person name="Chen Y."/>
            <person name="Heitman J."/>
            <person name="Sun S."/>
            <person name="Springer D."/>
            <person name="Dromer F."/>
            <person name="Young S.K."/>
            <person name="Zeng Q."/>
            <person name="Gargeya S."/>
            <person name="Fitzgerald M."/>
            <person name="Abouelleil A."/>
            <person name="Alvarado L."/>
            <person name="Berlin A.M."/>
            <person name="Chapman S.B."/>
            <person name="Dewar J."/>
            <person name="Goldberg J."/>
            <person name="Griggs A."/>
            <person name="Gujja S."/>
            <person name="Hansen M."/>
            <person name="Howarth C."/>
            <person name="Imamovic A."/>
            <person name="Larimer J."/>
            <person name="McCowan C."/>
            <person name="Murphy C."/>
            <person name="Pearson M."/>
            <person name="Priest M."/>
            <person name="Roberts A."/>
            <person name="Saif S."/>
            <person name="Shea T."/>
            <person name="Sykes S."/>
            <person name="Wortman J."/>
            <person name="Nusbaum C."/>
            <person name="Birren B."/>
        </authorList>
    </citation>
    <scope>NUCLEOTIDE SEQUENCE [LARGE SCALE GENOMIC DNA]</scope>
    <source>
        <strain evidence="15">CBS 10117</strain>
    </source>
</reference>
<keyword evidence="7" id="KW-0378">Hydrolase</keyword>
<dbReference type="Pfam" id="PF01522">
    <property type="entry name" value="Polysacc_deac_1"/>
    <property type="match status" value="1"/>
</dbReference>
<dbReference type="Proteomes" id="UP000078595">
    <property type="component" value="Chromosome 6"/>
</dbReference>
<reference evidence="16" key="2">
    <citation type="submission" date="2013-07" db="EMBL/GenBank/DDBJ databases">
        <authorList>
            <consortium name="The Broad Institute Genome Sequencing Platform"/>
            <person name="Cuomo C."/>
            <person name="Litvintseva A."/>
            <person name="Chen Y."/>
            <person name="Heitman J."/>
            <person name="Sun S."/>
            <person name="Springer D."/>
            <person name="Dromer F."/>
            <person name="Young S.K."/>
            <person name="Zeng Q."/>
            <person name="Gargeya S."/>
            <person name="Fitzgerald M."/>
            <person name="Abouelleil A."/>
            <person name="Alvarado L."/>
            <person name="Berlin A.M."/>
            <person name="Chapman S.B."/>
            <person name="Dewar J."/>
            <person name="Goldberg J."/>
            <person name="Griggs A."/>
            <person name="Gujja S."/>
            <person name="Hansen M."/>
            <person name="Howarth C."/>
            <person name="Imamovic A."/>
            <person name="Larimer J."/>
            <person name="McCowan C."/>
            <person name="Murphy C."/>
            <person name="Pearson M."/>
            <person name="Priest M."/>
            <person name="Roberts A."/>
            <person name="Saif S."/>
            <person name="Shea T."/>
            <person name="Sykes S."/>
            <person name="Wortman J."/>
            <person name="Nusbaum C."/>
            <person name="Birren B."/>
        </authorList>
    </citation>
    <scope>NUCLEOTIDE SEQUENCE</scope>
    <source>
        <strain evidence="16">CBS 10117</strain>
    </source>
</reference>
<evidence type="ECO:0000256" key="6">
    <source>
        <dbReference type="ARBA" id="ARBA00022729"/>
    </source>
</evidence>
<evidence type="ECO:0000313" key="15">
    <source>
        <dbReference type="EMBL" id="OBR84122.1"/>
    </source>
</evidence>
<feature type="chain" id="PRO_5008342038" evidence="13">
    <location>
        <begin position="20"/>
        <end position="250"/>
    </location>
</feature>
<dbReference type="PANTHER" id="PTHR46471:SF2">
    <property type="entry name" value="CHITIN DEACETYLASE-RELATED"/>
    <property type="match status" value="1"/>
</dbReference>
<keyword evidence="8" id="KW-0472">Membrane</keyword>
<dbReference type="InterPro" id="IPR011330">
    <property type="entry name" value="Glyco_hydro/deAcase_b/a-brl"/>
</dbReference>
<protein>
    <submittedName>
        <fullName evidence="15">Deacetylase</fullName>
    </submittedName>
</protein>
<dbReference type="RefSeq" id="XP_018261964.1">
    <property type="nucleotide sequence ID" value="XM_018408273.1"/>
</dbReference>
<dbReference type="VEuPathDB" id="FungiDB:I303_04979"/>
<dbReference type="Gene3D" id="3.20.20.370">
    <property type="entry name" value="Glycoside hydrolase/deacetylase"/>
    <property type="match status" value="1"/>
</dbReference>
<dbReference type="GO" id="GO:0046872">
    <property type="term" value="F:metal ion binding"/>
    <property type="evidence" value="ECO:0007669"/>
    <property type="project" value="UniProtKB-KW"/>
</dbReference>
<dbReference type="GO" id="GO:0016810">
    <property type="term" value="F:hydrolase activity, acting on carbon-nitrogen (but not peptide) bonds"/>
    <property type="evidence" value="ECO:0007669"/>
    <property type="project" value="InterPro"/>
</dbReference>
<dbReference type="EMBL" id="KI894032">
    <property type="protein sequence ID" value="OBR84122.1"/>
    <property type="molecule type" value="Genomic_DNA"/>
</dbReference>
<sequence>MLSKSIAVALLASISAITASPVTTRQNGLQVINNCYQSGQVALTFDDGPYIYEQDVVNALNGGKGTFFLNGNNYQCIYDKVDEIRSLSAQGHTLGSHTWSHPDLTQLSEDQIHQELEKVETAFIRILGLKPLYFRPPYGSYNDQVLNVLAQRGYKKVFLWSDDTGDANGESPSYSENVLQNVANDYPNPHLVLDHSVIQTTSTEVLPNSVWKLQQAGYQLVAVDTCLGDDGEWPYEYIGEPGTPDGSWTC</sequence>
<reference evidence="16" key="3">
    <citation type="submission" date="2024-02" db="EMBL/GenBank/DDBJ databases">
        <title>Comparative genomics of Cryptococcus and Kwoniella reveals pathogenesis evolution and contrasting modes of karyotype evolution via chromosome fusion or intercentromeric recombination.</title>
        <authorList>
            <person name="Coelho M.A."/>
            <person name="David-Palma M."/>
            <person name="Shea T."/>
            <person name="Bowers K."/>
            <person name="McGinley-Smith S."/>
            <person name="Mohammad A.W."/>
            <person name="Gnirke A."/>
            <person name="Yurkov A.M."/>
            <person name="Nowrousian M."/>
            <person name="Sun S."/>
            <person name="Cuomo C.A."/>
            <person name="Heitman J."/>
        </authorList>
    </citation>
    <scope>NUCLEOTIDE SEQUENCE</scope>
    <source>
        <strain evidence="16">CBS 10117</strain>
    </source>
</reference>
<evidence type="ECO:0000256" key="9">
    <source>
        <dbReference type="ARBA" id="ARBA00023180"/>
    </source>
</evidence>
<keyword evidence="4" id="KW-0336">GPI-anchor</keyword>
<evidence type="ECO:0000256" key="13">
    <source>
        <dbReference type="SAM" id="SignalP"/>
    </source>
</evidence>
<dbReference type="EMBL" id="CP144535">
    <property type="protein sequence ID" value="WWC62980.1"/>
    <property type="molecule type" value="Genomic_DNA"/>
</dbReference>
<keyword evidence="17" id="KW-1185">Reference proteome</keyword>
<keyword evidence="6 13" id="KW-0732">Signal</keyword>
<dbReference type="PANTHER" id="PTHR46471">
    <property type="entry name" value="CHITIN DEACETYLASE"/>
    <property type="match status" value="1"/>
</dbReference>
<evidence type="ECO:0000256" key="11">
    <source>
        <dbReference type="ARBA" id="ARBA00023288"/>
    </source>
</evidence>
<name>A0A1A6A233_9TREE</name>
<evidence type="ECO:0000256" key="4">
    <source>
        <dbReference type="ARBA" id="ARBA00022622"/>
    </source>
</evidence>
<keyword evidence="12" id="KW-0961">Cell wall biogenesis/degradation</keyword>
<keyword evidence="10" id="KW-0119">Carbohydrate metabolism</keyword>